<dbReference type="Gene3D" id="2.60.410.10">
    <property type="entry name" value="D-Ala-D-Ala carboxypeptidase, C-terminal domain"/>
    <property type="match status" value="1"/>
</dbReference>
<dbReference type="SMART" id="SM00936">
    <property type="entry name" value="PBP5_C"/>
    <property type="match status" value="1"/>
</dbReference>
<gene>
    <name evidence="16" type="ORF">HYD_5660</name>
</gene>
<dbReference type="EMBL" id="AP025225">
    <property type="protein sequence ID" value="BDB96433.1"/>
    <property type="molecule type" value="Genomic_DNA"/>
</dbReference>
<evidence type="ECO:0000256" key="9">
    <source>
        <dbReference type="ARBA" id="ARBA00022960"/>
    </source>
</evidence>
<keyword evidence="11" id="KW-0961">Cell wall biogenesis/degradation</keyword>
<comment type="similarity">
    <text evidence="3 13">Belongs to the peptidase S11 family.</text>
</comment>
<dbReference type="PANTHER" id="PTHR21581:SF6">
    <property type="entry name" value="TRAFFICKING PROTEIN PARTICLE COMPLEX SUBUNIT 12"/>
    <property type="match status" value="1"/>
</dbReference>
<dbReference type="InterPro" id="IPR012907">
    <property type="entry name" value="Peptidase_S11_C"/>
</dbReference>
<comment type="catalytic activity">
    <reaction evidence="12">
        <text>Preferential cleavage: (Ac)2-L-Lys-D-Ala-|-D-Ala. Also transpeptidation of peptidyl-alanyl moieties that are N-acyl substituents of D-alanine.</text>
        <dbReference type="EC" id="3.4.16.4"/>
    </reaction>
</comment>
<evidence type="ECO:0000256" key="7">
    <source>
        <dbReference type="ARBA" id="ARBA00022729"/>
    </source>
</evidence>
<keyword evidence="9" id="KW-0133">Cell shape</keyword>
<keyword evidence="7" id="KW-0732">Signal</keyword>
<dbReference type="Pfam" id="PF07943">
    <property type="entry name" value="PBP5_C"/>
    <property type="match status" value="1"/>
</dbReference>
<dbReference type="SUPFAM" id="SSF56601">
    <property type="entry name" value="beta-lactamase/transpeptidase-like"/>
    <property type="match status" value="1"/>
</dbReference>
<dbReference type="InterPro" id="IPR015956">
    <property type="entry name" value="Peniciliin-bd_prot_C_sf"/>
</dbReference>
<keyword evidence="5 16" id="KW-0121">Carboxypeptidase</keyword>
<dbReference type="InterPro" id="IPR018044">
    <property type="entry name" value="Peptidase_S11"/>
</dbReference>
<evidence type="ECO:0000256" key="1">
    <source>
        <dbReference type="ARBA" id="ARBA00003217"/>
    </source>
</evidence>
<dbReference type="SUPFAM" id="SSF69189">
    <property type="entry name" value="Penicillin-binding protein associated domain"/>
    <property type="match status" value="1"/>
</dbReference>
<evidence type="ECO:0000256" key="12">
    <source>
        <dbReference type="ARBA" id="ARBA00034000"/>
    </source>
</evidence>
<evidence type="ECO:0000256" key="6">
    <source>
        <dbReference type="ARBA" id="ARBA00022670"/>
    </source>
</evidence>
<protein>
    <recommendedName>
        <fullName evidence="4">serine-type D-Ala-D-Ala carboxypeptidase</fullName>
        <ecNumber evidence="4">3.4.16.4</ecNumber>
    </recommendedName>
</protein>
<dbReference type="InterPro" id="IPR001967">
    <property type="entry name" value="Peptidase_S11_N"/>
</dbReference>
<dbReference type="PRINTS" id="PR00725">
    <property type="entry name" value="DADACBPTASE1"/>
</dbReference>
<name>A0ABN6L3C1_9PROT</name>
<organism evidence="16 17">
    <name type="scientific">Candidatus Hydrogenosomobacter endosymbioticus</name>
    <dbReference type="NCBI Taxonomy" id="2558174"/>
    <lineage>
        <taxon>Bacteria</taxon>
        <taxon>Pseudomonadati</taxon>
        <taxon>Pseudomonadota</taxon>
        <taxon>Alphaproteobacteria</taxon>
        <taxon>Holosporales</taxon>
        <taxon>Holosporaceae</taxon>
        <taxon>Candidatus Hydrogenosomobacter</taxon>
    </lineage>
</organism>
<dbReference type="Gene3D" id="3.40.710.10">
    <property type="entry name" value="DD-peptidase/beta-lactamase superfamily"/>
    <property type="match status" value="1"/>
</dbReference>
<evidence type="ECO:0000256" key="14">
    <source>
        <dbReference type="SAM" id="Phobius"/>
    </source>
</evidence>
<keyword evidence="8" id="KW-0378">Hydrolase</keyword>
<keyword evidence="6" id="KW-0645">Protease</keyword>
<dbReference type="InterPro" id="IPR012338">
    <property type="entry name" value="Beta-lactam/transpept-like"/>
</dbReference>
<evidence type="ECO:0000256" key="11">
    <source>
        <dbReference type="ARBA" id="ARBA00023316"/>
    </source>
</evidence>
<feature type="transmembrane region" description="Helical" evidence="14">
    <location>
        <begin position="20"/>
        <end position="42"/>
    </location>
</feature>
<proteinExistence type="inferred from homology"/>
<reference evidence="16" key="1">
    <citation type="submission" date="2021-10" db="EMBL/GenBank/DDBJ databases">
        <title>Genome Sequence of The Candidatus Hydrogeosomobacter endosymbioticus, an Intracellular Bacterial Symbiont of the Anaerobic Ciliate GW7.</title>
        <authorList>
            <person name="Shiohama Y."/>
            <person name="Shinzato N."/>
        </authorList>
    </citation>
    <scope>NUCLEOTIDE SEQUENCE [LARGE SCALE GENOMIC DNA]</scope>
    <source>
        <strain evidence="16">200920</strain>
    </source>
</reference>
<evidence type="ECO:0000256" key="10">
    <source>
        <dbReference type="ARBA" id="ARBA00022984"/>
    </source>
</evidence>
<dbReference type="InterPro" id="IPR037167">
    <property type="entry name" value="Peptidase_S11_C_sf"/>
</dbReference>
<evidence type="ECO:0000256" key="3">
    <source>
        <dbReference type="ARBA" id="ARBA00007164"/>
    </source>
</evidence>
<evidence type="ECO:0000256" key="2">
    <source>
        <dbReference type="ARBA" id="ARBA00004752"/>
    </source>
</evidence>
<keyword evidence="17" id="KW-1185">Reference proteome</keyword>
<evidence type="ECO:0000313" key="17">
    <source>
        <dbReference type="Proteomes" id="UP001320209"/>
    </source>
</evidence>
<evidence type="ECO:0000256" key="5">
    <source>
        <dbReference type="ARBA" id="ARBA00022645"/>
    </source>
</evidence>
<evidence type="ECO:0000256" key="4">
    <source>
        <dbReference type="ARBA" id="ARBA00012448"/>
    </source>
</evidence>
<dbReference type="GO" id="GO:0004180">
    <property type="term" value="F:carboxypeptidase activity"/>
    <property type="evidence" value="ECO:0007669"/>
    <property type="project" value="UniProtKB-KW"/>
</dbReference>
<keyword evidence="14" id="KW-0472">Membrane</keyword>
<comment type="function">
    <text evidence="1">Removes C-terminal D-alanyl residues from sugar-peptide cell wall precursors.</text>
</comment>
<keyword evidence="10" id="KW-0573">Peptidoglycan synthesis</keyword>
<feature type="domain" description="Peptidase S11 D-Ala-D-Ala carboxypeptidase A C-terminal" evidence="15">
    <location>
        <begin position="290"/>
        <end position="378"/>
    </location>
</feature>
<comment type="pathway">
    <text evidence="2">Cell wall biogenesis; peptidoglycan biosynthesis.</text>
</comment>
<evidence type="ECO:0000259" key="15">
    <source>
        <dbReference type="SMART" id="SM00936"/>
    </source>
</evidence>
<evidence type="ECO:0000313" key="16">
    <source>
        <dbReference type="EMBL" id="BDB96433.1"/>
    </source>
</evidence>
<dbReference type="RefSeq" id="WP_236864802.1">
    <property type="nucleotide sequence ID" value="NZ_AP025225.1"/>
</dbReference>
<keyword evidence="14" id="KW-0812">Transmembrane</keyword>
<dbReference type="Proteomes" id="UP001320209">
    <property type="component" value="Chromosome"/>
</dbReference>
<evidence type="ECO:0000256" key="13">
    <source>
        <dbReference type="RuleBase" id="RU004016"/>
    </source>
</evidence>
<evidence type="ECO:0000256" key="8">
    <source>
        <dbReference type="ARBA" id="ARBA00022801"/>
    </source>
</evidence>
<sequence length="392" mass="43142">MLRSYVSRFDGCMRVLRLIVWSIIRASTVVSVLCFVLAYSAFSGQELQSVAGQVFMLDLSTSSVLFEKNANSKMPPSSMTKILTAYLLLEAIKNGDIALEDDFIVSEEAAKQPGTSMFLKSGQSVKVIDLLKGIVVSSANDACVVVSEILGGSEKAFADLMNNKAKELGALNSNFVNASGLPDSAHYSTCRDLAMISRRLINDFSGEYARYFSMQEFSFNGIKQRNRNMLLKNGFLDGVKTGKTDLAKCGMVASSVRGGRRLLLVVNGIENESKRAQEVSRLMNYGFSCFLPIVVFEKGAEIEMIPVWRGDHMAAVSQSKISFSIPKRLKNQIKVRIKYLAPLVPPISKGQKIGNLTVTIPGAEDREFPIIASEDARENGVMSWIMHIFGMH</sequence>
<keyword evidence="14" id="KW-1133">Transmembrane helix</keyword>
<accession>A0ABN6L3C1</accession>
<dbReference type="EC" id="3.4.16.4" evidence="4"/>
<dbReference type="PANTHER" id="PTHR21581">
    <property type="entry name" value="D-ALANYL-D-ALANINE CARBOXYPEPTIDASE"/>
    <property type="match status" value="1"/>
</dbReference>
<dbReference type="Pfam" id="PF00768">
    <property type="entry name" value="Peptidase_S11"/>
    <property type="match status" value="1"/>
</dbReference>